<gene>
    <name evidence="2" type="ordered locus">Deipe_0798</name>
</gene>
<sequence length="43" mass="4758">MDNFAPFVLWVYGTTAVVLVGYLGYLYTGLRREGRDKAGDGES</sequence>
<evidence type="ECO:0000313" key="2">
    <source>
        <dbReference type="EMBL" id="AFZ66373.1"/>
    </source>
</evidence>
<evidence type="ECO:0008006" key="4">
    <source>
        <dbReference type="Google" id="ProtNLM"/>
    </source>
</evidence>
<keyword evidence="3" id="KW-1185">Reference proteome</keyword>
<keyword evidence="1" id="KW-0812">Transmembrane</keyword>
<dbReference type="KEGG" id="dpd:Deipe_0798"/>
<dbReference type="AlphaFoldDB" id="K9ZXI1"/>
<dbReference type="EMBL" id="CP003382">
    <property type="protein sequence ID" value="AFZ66373.1"/>
    <property type="molecule type" value="Genomic_DNA"/>
</dbReference>
<dbReference type="PATRIC" id="fig|937777.3.peg.805"/>
<organism evidence="2 3">
    <name type="scientific">Deinococcus peraridilitoris (strain DSM 19664 / LMG 22246 / CIP 109416 / KR-200)</name>
    <dbReference type="NCBI Taxonomy" id="937777"/>
    <lineage>
        <taxon>Bacteria</taxon>
        <taxon>Thermotogati</taxon>
        <taxon>Deinococcota</taxon>
        <taxon>Deinococci</taxon>
        <taxon>Deinococcales</taxon>
        <taxon>Deinococcaceae</taxon>
        <taxon>Deinococcus</taxon>
    </lineage>
</organism>
<dbReference type="RefSeq" id="WP_015234683.1">
    <property type="nucleotide sequence ID" value="NC_019793.1"/>
</dbReference>
<feature type="transmembrane region" description="Helical" evidence="1">
    <location>
        <begin position="6"/>
        <end position="27"/>
    </location>
</feature>
<evidence type="ECO:0000256" key="1">
    <source>
        <dbReference type="SAM" id="Phobius"/>
    </source>
</evidence>
<protein>
    <recommendedName>
        <fullName evidence="4">Heme exporter protein D</fullName>
    </recommendedName>
</protein>
<dbReference type="Proteomes" id="UP000010467">
    <property type="component" value="Chromosome"/>
</dbReference>
<evidence type="ECO:0000313" key="3">
    <source>
        <dbReference type="Proteomes" id="UP000010467"/>
    </source>
</evidence>
<proteinExistence type="predicted"/>
<dbReference type="HOGENOM" id="CLU_3232571_0_0_0"/>
<keyword evidence="1" id="KW-0472">Membrane</keyword>
<reference evidence="3" key="1">
    <citation type="submission" date="2012-03" db="EMBL/GenBank/DDBJ databases">
        <title>Complete sequence of chromosome of Deinococcus peraridilitoris DSM 19664.</title>
        <authorList>
            <person name="Lucas S."/>
            <person name="Copeland A."/>
            <person name="Lapidus A."/>
            <person name="Glavina del Rio T."/>
            <person name="Dalin E."/>
            <person name="Tice H."/>
            <person name="Bruce D."/>
            <person name="Goodwin L."/>
            <person name="Pitluck S."/>
            <person name="Peters L."/>
            <person name="Mikhailova N."/>
            <person name="Lu M."/>
            <person name="Kyrpides N."/>
            <person name="Mavromatis K."/>
            <person name="Ivanova N."/>
            <person name="Brettin T."/>
            <person name="Detter J.C."/>
            <person name="Han C."/>
            <person name="Larimer F."/>
            <person name="Land M."/>
            <person name="Hauser L."/>
            <person name="Markowitz V."/>
            <person name="Cheng J.-F."/>
            <person name="Hugenholtz P."/>
            <person name="Woyke T."/>
            <person name="Wu D."/>
            <person name="Pukall R."/>
            <person name="Steenblock K."/>
            <person name="Brambilla E."/>
            <person name="Klenk H.-P."/>
            <person name="Eisen J.A."/>
        </authorList>
    </citation>
    <scope>NUCLEOTIDE SEQUENCE [LARGE SCALE GENOMIC DNA]</scope>
    <source>
        <strain evidence="3">DSM 19664 / LMG 22246 / CIP 109416 / KR-200</strain>
    </source>
</reference>
<name>K9ZXI1_DEIPD</name>
<accession>K9ZXI1</accession>
<keyword evidence="1" id="KW-1133">Transmembrane helix</keyword>